<dbReference type="AlphaFoldDB" id="A0A517ZHB5"/>
<dbReference type="KEGG" id="sdyn:Mal52_03180"/>
<sequence length="359" mass="40210">MPEQGSSITSISNGLSSRQSSLLWMLAVAAEKNMPLVDEIDALADDERGGQRKRLRDLADMLRAGIPLPEAVENIPGLLPFGATFAVRVGCETGHLGPALRSAANDLTSEFQEEQGSNIMYLLYCGMVASVLLSLTGFLMYWIVPKFAKIFEDFDMQLPEATIGMIEVSNVFVNYFYLFMPLLFAAIPLLIIATMWGLSGGVRFLEVPAFMLRLFPRLETPQLLRNLSLVIDSGKPMVDAVSLAAYFYPRAIIRTKLAHIEVALRHAEDCFQQLRKHRLITKSEEQLLRSAEHVGNLSWALRNVATNHERRQAYRIRMFTEFFKPLAAFGFGLVVAAYAICFFMPLVALMDQLSKTSPY</sequence>
<evidence type="ECO:0000313" key="9">
    <source>
        <dbReference type="EMBL" id="QDU41864.1"/>
    </source>
</evidence>
<keyword evidence="6 7" id="KW-0472">Membrane</keyword>
<keyword evidence="10" id="KW-1185">Reference proteome</keyword>
<dbReference type="Pfam" id="PF00482">
    <property type="entry name" value="T2SSF"/>
    <property type="match status" value="2"/>
</dbReference>
<dbReference type="PANTHER" id="PTHR30012">
    <property type="entry name" value="GENERAL SECRETION PATHWAY PROTEIN"/>
    <property type="match status" value="1"/>
</dbReference>
<keyword evidence="4 7" id="KW-0812">Transmembrane</keyword>
<evidence type="ECO:0000313" key="10">
    <source>
        <dbReference type="Proteomes" id="UP000319383"/>
    </source>
</evidence>
<evidence type="ECO:0000256" key="7">
    <source>
        <dbReference type="SAM" id="Phobius"/>
    </source>
</evidence>
<dbReference type="EMBL" id="CP036276">
    <property type="protein sequence ID" value="QDU41864.1"/>
    <property type="molecule type" value="Genomic_DNA"/>
</dbReference>
<feature type="domain" description="Type II secretion system protein GspF" evidence="8">
    <location>
        <begin position="224"/>
        <end position="345"/>
    </location>
</feature>
<dbReference type="InterPro" id="IPR003004">
    <property type="entry name" value="GspF/PilC"/>
</dbReference>
<name>A0A517ZHB5_9PLAN</name>
<evidence type="ECO:0000256" key="4">
    <source>
        <dbReference type="ARBA" id="ARBA00022692"/>
    </source>
</evidence>
<comment type="subcellular location">
    <subcellularLocation>
        <location evidence="1">Cell membrane</location>
        <topology evidence="1">Multi-pass membrane protein</topology>
    </subcellularLocation>
</comment>
<feature type="transmembrane region" description="Helical" evidence="7">
    <location>
        <begin position="121"/>
        <end position="144"/>
    </location>
</feature>
<feature type="transmembrane region" description="Helical" evidence="7">
    <location>
        <begin position="326"/>
        <end position="350"/>
    </location>
</feature>
<feature type="domain" description="Type II secretion system protein GspF" evidence="8">
    <location>
        <begin position="26"/>
        <end position="145"/>
    </location>
</feature>
<keyword evidence="5 7" id="KW-1133">Transmembrane helix</keyword>
<dbReference type="Gene3D" id="1.20.81.30">
    <property type="entry name" value="Type II secretion system (T2SS), domain F"/>
    <property type="match status" value="2"/>
</dbReference>
<evidence type="ECO:0000256" key="1">
    <source>
        <dbReference type="ARBA" id="ARBA00004651"/>
    </source>
</evidence>
<keyword evidence="3" id="KW-1003">Cell membrane</keyword>
<organism evidence="9 10">
    <name type="scientific">Symmachiella dynata</name>
    <dbReference type="NCBI Taxonomy" id="2527995"/>
    <lineage>
        <taxon>Bacteria</taxon>
        <taxon>Pseudomonadati</taxon>
        <taxon>Planctomycetota</taxon>
        <taxon>Planctomycetia</taxon>
        <taxon>Planctomycetales</taxon>
        <taxon>Planctomycetaceae</taxon>
        <taxon>Symmachiella</taxon>
    </lineage>
</organism>
<gene>
    <name evidence="9" type="primary">gspF_2</name>
    <name evidence="9" type="ORF">Mal52_03180</name>
</gene>
<evidence type="ECO:0000256" key="5">
    <source>
        <dbReference type="ARBA" id="ARBA00022989"/>
    </source>
</evidence>
<accession>A0A517ZHB5</accession>
<dbReference type="InterPro" id="IPR018076">
    <property type="entry name" value="T2SS_GspF_dom"/>
</dbReference>
<dbReference type="Proteomes" id="UP000319383">
    <property type="component" value="Chromosome"/>
</dbReference>
<evidence type="ECO:0000256" key="3">
    <source>
        <dbReference type="ARBA" id="ARBA00022475"/>
    </source>
</evidence>
<evidence type="ECO:0000256" key="6">
    <source>
        <dbReference type="ARBA" id="ARBA00023136"/>
    </source>
</evidence>
<evidence type="ECO:0000256" key="2">
    <source>
        <dbReference type="ARBA" id="ARBA00005745"/>
    </source>
</evidence>
<protein>
    <submittedName>
        <fullName evidence="9">Type II secretion system protein F</fullName>
    </submittedName>
</protein>
<dbReference type="PANTHER" id="PTHR30012:SF0">
    <property type="entry name" value="TYPE II SECRETION SYSTEM PROTEIN F-RELATED"/>
    <property type="match status" value="1"/>
</dbReference>
<evidence type="ECO:0000259" key="8">
    <source>
        <dbReference type="Pfam" id="PF00482"/>
    </source>
</evidence>
<reference evidence="9 10" key="1">
    <citation type="submission" date="2019-02" db="EMBL/GenBank/DDBJ databases">
        <title>Deep-cultivation of Planctomycetes and their phenomic and genomic characterization uncovers novel biology.</title>
        <authorList>
            <person name="Wiegand S."/>
            <person name="Jogler M."/>
            <person name="Boedeker C."/>
            <person name="Pinto D."/>
            <person name="Vollmers J."/>
            <person name="Rivas-Marin E."/>
            <person name="Kohn T."/>
            <person name="Peeters S.H."/>
            <person name="Heuer A."/>
            <person name="Rast P."/>
            <person name="Oberbeckmann S."/>
            <person name="Bunk B."/>
            <person name="Jeske O."/>
            <person name="Meyerdierks A."/>
            <person name="Storesund J.E."/>
            <person name="Kallscheuer N."/>
            <person name="Luecker S."/>
            <person name="Lage O.M."/>
            <person name="Pohl T."/>
            <person name="Merkel B.J."/>
            <person name="Hornburger P."/>
            <person name="Mueller R.-W."/>
            <person name="Bruemmer F."/>
            <person name="Labrenz M."/>
            <person name="Spormann A.M."/>
            <person name="Op den Camp H."/>
            <person name="Overmann J."/>
            <person name="Amann R."/>
            <person name="Jetten M.S.M."/>
            <person name="Mascher T."/>
            <person name="Medema M.H."/>
            <person name="Devos D.P."/>
            <person name="Kaster A.-K."/>
            <person name="Ovreas L."/>
            <person name="Rohde M."/>
            <person name="Galperin M.Y."/>
            <person name="Jogler C."/>
        </authorList>
    </citation>
    <scope>NUCLEOTIDE SEQUENCE [LARGE SCALE GENOMIC DNA]</scope>
    <source>
        <strain evidence="9 10">Mal52</strain>
    </source>
</reference>
<feature type="transmembrane region" description="Helical" evidence="7">
    <location>
        <begin position="175"/>
        <end position="198"/>
    </location>
</feature>
<dbReference type="InterPro" id="IPR042094">
    <property type="entry name" value="T2SS_GspF_sf"/>
</dbReference>
<dbReference type="GO" id="GO:0005886">
    <property type="term" value="C:plasma membrane"/>
    <property type="evidence" value="ECO:0007669"/>
    <property type="project" value="UniProtKB-SubCell"/>
</dbReference>
<proteinExistence type="inferred from homology"/>
<comment type="similarity">
    <text evidence="2">Belongs to the GSP F family.</text>
</comment>
<dbReference type="RefSeq" id="WP_145373852.1">
    <property type="nucleotide sequence ID" value="NZ_CP036276.1"/>
</dbReference>